<evidence type="ECO:0000256" key="9">
    <source>
        <dbReference type="ARBA" id="ARBA00037982"/>
    </source>
</evidence>
<dbReference type="GO" id="GO:0046872">
    <property type="term" value="F:metal ion binding"/>
    <property type="evidence" value="ECO:0007669"/>
    <property type="project" value="UniProtKB-KW"/>
</dbReference>
<evidence type="ECO:0000256" key="3">
    <source>
        <dbReference type="ARBA" id="ARBA00022723"/>
    </source>
</evidence>
<gene>
    <name evidence="15" type="ORF">CJ030_MR8G005544</name>
    <name evidence="14" type="ORF">CJ030_MR8G005545</name>
</gene>
<keyword evidence="5 14" id="KW-0418">Kinase</keyword>
<protein>
    <recommendedName>
        <fullName evidence="10">Wee1-like protein kinase</fullName>
        <ecNumber evidence="1">2.7.10.2</ecNumber>
    </recommendedName>
</protein>
<evidence type="ECO:0000256" key="5">
    <source>
        <dbReference type="ARBA" id="ARBA00022777"/>
    </source>
</evidence>
<dbReference type="Gene3D" id="1.10.510.10">
    <property type="entry name" value="Transferase(Phosphotransferase) domain 1"/>
    <property type="match status" value="1"/>
</dbReference>
<evidence type="ECO:0000256" key="2">
    <source>
        <dbReference type="ARBA" id="ARBA00022679"/>
    </source>
</evidence>
<dbReference type="PROSITE" id="PS00107">
    <property type="entry name" value="PROTEIN_KINASE_ATP"/>
    <property type="match status" value="1"/>
</dbReference>
<dbReference type="GO" id="GO:0005524">
    <property type="term" value="F:ATP binding"/>
    <property type="evidence" value="ECO:0007669"/>
    <property type="project" value="UniProtKB-UniRule"/>
</dbReference>
<evidence type="ECO:0000256" key="1">
    <source>
        <dbReference type="ARBA" id="ARBA00011903"/>
    </source>
</evidence>
<keyword evidence="6 11" id="KW-0067">ATP-binding</keyword>
<reference evidence="14 16" key="2">
    <citation type="journal article" date="2019" name="Plant Biotechnol. J.">
        <title>The red bayberry genome and genetic basis of sex determination.</title>
        <authorList>
            <person name="Jia H.M."/>
            <person name="Jia H.J."/>
            <person name="Cai Q.L."/>
            <person name="Wang Y."/>
            <person name="Zhao H.B."/>
            <person name="Yang W.F."/>
            <person name="Wang G.Y."/>
            <person name="Li Y.H."/>
            <person name="Zhan D.L."/>
            <person name="Shen Y.T."/>
            <person name="Niu Q.F."/>
            <person name="Chang L."/>
            <person name="Qiu J."/>
            <person name="Zhao L."/>
            <person name="Xie H.B."/>
            <person name="Fu W.Y."/>
            <person name="Jin J."/>
            <person name="Li X.W."/>
            <person name="Jiao Y."/>
            <person name="Zhou C.C."/>
            <person name="Tu T."/>
            <person name="Chai C.Y."/>
            <person name="Gao J.L."/>
            <person name="Fan L.J."/>
            <person name="van de Weg E."/>
            <person name="Wang J.Y."/>
            <person name="Gao Z.S."/>
        </authorList>
    </citation>
    <scope>NUCLEOTIDE SEQUENCE [LARGE SCALE GENOMIC DNA]</scope>
    <source>
        <tissue evidence="14">Leaves</tissue>
    </source>
</reference>
<dbReference type="Proteomes" id="UP000516437">
    <property type="component" value="Chromosome 8"/>
</dbReference>
<dbReference type="PROSITE" id="PS00108">
    <property type="entry name" value="PROTEIN_KINASE_ST"/>
    <property type="match status" value="1"/>
</dbReference>
<dbReference type="OrthoDB" id="5337378at2759"/>
<evidence type="ECO:0000256" key="7">
    <source>
        <dbReference type="ARBA" id="ARBA00022842"/>
    </source>
</evidence>
<dbReference type="PROSITE" id="PS50011">
    <property type="entry name" value="PROTEIN_KINASE_DOM"/>
    <property type="match status" value="1"/>
</dbReference>
<dbReference type="PANTHER" id="PTHR11042:SF185">
    <property type="entry name" value="WEE1-LIKE PROTEIN KINASE"/>
    <property type="match status" value="1"/>
</dbReference>
<proteinExistence type="inferred from homology"/>
<keyword evidence="16" id="KW-1185">Reference proteome</keyword>
<organism evidence="14 16">
    <name type="scientific">Morella rubra</name>
    <name type="common">Chinese bayberry</name>
    <dbReference type="NCBI Taxonomy" id="262757"/>
    <lineage>
        <taxon>Eukaryota</taxon>
        <taxon>Viridiplantae</taxon>
        <taxon>Streptophyta</taxon>
        <taxon>Embryophyta</taxon>
        <taxon>Tracheophyta</taxon>
        <taxon>Spermatophyta</taxon>
        <taxon>Magnoliopsida</taxon>
        <taxon>eudicotyledons</taxon>
        <taxon>Gunneridae</taxon>
        <taxon>Pentapetalae</taxon>
        <taxon>rosids</taxon>
        <taxon>fabids</taxon>
        <taxon>Fagales</taxon>
        <taxon>Myricaceae</taxon>
        <taxon>Morella</taxon>
    </lineage>
</organism>
<feature type="compositionally biased region" description="Polar residues" evidence="12">
    <location>
        <begin position="151"/>
        <end position="162"/>
    </location>
</feature>
<dbReference type="InterPro" id="IPR050339">
    <property type="entry name" value="CC_SR_Kinase"/>
</dbReference>
<keyword evidence="7" id="KW-0460">Magnesium</keyword>
<comment type="similarity">
    <text evidence="9">Belongs to the protein kinase superfamily. Ser/Thr protein kinase family. GCN2 subfamily.</text>
</comment>
<reference evidence="14" key="3">
    <citation type="submission" date="2019-09" db="EMBL/GenBank/DDBJ databases">
        <authorList>
            <person name="Gao Z."/>
        </authorList>
    </citation>
    <scope>NUCLEOTIDE SEQUENCE</scope>
    <source>
        <tissue evidence="14">Leaves</tissue>
    </source>
</reference>
<feature type="region of interest" description="Disordered" evidence="12">
    <location>
        <begin position="60"/>
        <end position="81"/>
    </location>
</feature>
<keyword evidence="3" id="KW-0479">Metal-binding</keyword>
<feature type="domain" description="Protein kinase" evidence="13">
    <location>
        <begin position="297"/>
        <end position="541"/>
    </location>
</feature>
<evidence type="ECO:0000313" key="14">
    <source>
        <dbReference type="EMBL" id="KAB1203067.1"/>
    </source>
</evidence>
<dbReference type="GO" id="GO:0005634">
    <property type="term" value="C:nucleus"/>
    <property type="evidence" value="ECO:0007669"/>
    <property type="project" value="TreeGrafter"/>
</dbReference>
<evidence type="ECO:0000313" key="16">
    <source>
        <dbReference type="Proteomes" id="UP000516437"/>
    </source>
</evidence>
<dbReference type="InterPro" id="IPR008271">
    <property type="entry name" value="Ser/Thr_kinase_AS"/>
</dbReference>
<dbReference type="GO" id="GO:0004715">
    <property type="term" value="F:non-membrane spanning protein tyrosine kinase activity"/>
    <property type="evidence" value="ECO:0007669"/>
    <property type="project" value="UniProtKB-EC"/>
</dbReference>
<keyword evidence="4 11" id="KW-0547">Nucleotide-binding</keyword>
<evidence type="ECO:0000256" key="10">
    <source>
        <dbReference type="ARBA" id="ARBA00067836"/>
    </source>
</evidence>
<sequence>MKRSGNRRLRRRNMKGTLTRQLQVQLGQVLVAPFQLHHQSSSTSSSLSNPSFFQSILEQEPAESNLPSSSGADADADADANEDEKDFILSQDFFCTPDYITPDNQNLLNGLDCHKDYIPCPMSPDKLNTAKSKRRRPDEGTHNIPGAKALKTSQSGSSSFKNSPCPVLRPPLLPPLAQTFLPVLLVGNGVLVNPPSPSLSGHQQVVELANDTLDMDTDEVTLEKKTASGSPKVHSYVSQTAVALRCRVMPPPCVRNPYLMGASEMDVDPFGNQRSKCAGFFPTLIGGDGLSRYRNDFHEIELIGTGNFSRVFKVLKRIDGCLYAVKHSTRRLHQDIERRKALMEVQALAALGSHENIVGYYSSWFENEQLYIQMELCDRSLSIGRSSQSFTEEEVLEALHQVAKALQFIHERGIVHLDVKPDNIYVKNGAYKLGDFGCATLIDKSLPIEEGDARYMPQEILNEKYDHLDKVDIFSLGAAIYELIRGSPLPESGSQFLNLKEGKLPLLPGHSLQFQNLLKVMVDPDPVRRPSAKELVENPLFHRVLKNATY</sequence>
<evidence type="ECO:0000256" key="12">
    <source>
        <dbReference type="SAM" id="MobiDB-lite"/>
    </source>
</evidence>
<dbReference type="FunFam" id="3.30.200.20:FF:000356">
    <property type="entry name" value="WEE protein kinase"/>
    <property type="match status" value="1"/>
</dbReference>
<dbReference type="InterPro" id="IPR011009">
    <property type="entry name" value="Kinase-like_dom_sf"/>
</dbReference>
<evidence type="ECO:0000256" key="8">
    <source>
        <dbReference type="ARBA" id="ARBA00023137"/>
    </source>
</evidence>
<dbReference type="Pfam" id="PF00069">
    <property type="entry name" value="Pkinase"/>
    <property type="match status" value="1"/>
</dbReference>
<evidence type="ECO:0000313" key="15">
    <source>
        <dbReference type="EMBL" id="KAB1203068.1"/>
    </source>
</evidence>
<dbReference type="InterPro" id="IPR000719">
    <property type="entry name" value="Prot_kinase_dom"/>
</dbReference>
<dbReference type="EC" id="2.7.10.2" evidence="1"/>
<name>A0A6A1UTK5_9ROSI</name>
<dbReference type="FunFam" id="1.10.510.10:FF:000531">
    <property type="entry name" value="Wee1-like protein kinase"/>
    <property type="match status" value="1"/>
</dbReference>
<dbReference type="InterPro" id="IPR017441">
    <property type="entry name" value="Protein_kinase_ATP_BS"/>
</dbReference>
<dbReference type="SMART" id="SM00220">
    <property type="entry name" value="S_TKc"/>
    <property type="match status" value="1"/>
</dbReference>
<keyword evidence="8" id="KW-0829">Tyrosine-protein kinase</keyword>
<evidence type="ECO:0000256" key="11">
    <source>
        <dbReference type="PROSITE-ProRule" id="PRU10141"/>
    </source>
</evidence>
<dbReference type="PANTHER" id="PTHR11042">
    <property type="entry name" value="EUKARYOTIC TRANSLATION INITIATION FACTOR 2-ALPHA KINASE EIF2-ALPHA KINASE -RELATED"/>
    <property type="match status" value="1"/>
</dbReference>
<dbReference type="Gene3D" id="3.30.200.20">
    <property type="entry name" value="Phosphorylase Kinase, domain 1"/>
    <property type="match status" value="1"/>
</dbReference>
<evidence type="ECO:0000256" key="6">
    <source>
        <dbReference type="ARBA" id="ARBA00022840"/>
    </source>
</evidence>
<feature type="binding site" evidence="11">
    <location>
        <position position="326"/>
    </location>
    <ligand>
        <name>ATP</name>
        <dbReference type="ChEBI" id="CHEBI:30616"/>
    </ligand>
</feature>
<dbReference type="AlphaFoldDB" id="A0A6A1UTK5"/>
<accession>A0A6A1UTK5</accession>
<evidence type="ECO:0000256" key="4">
    <source>
        <dbReference type="ARBA" id="ARBA00022741"/>
    </source>
</evidence>
<reference evidence="14" key="1">
    <citation type="submission" date="2018-07" db="EMBL/GenBank/DDBJ databases">
        <authorList>
            <person name="Gao Z.-S."/>
            <person name="Jia H.-M."/>
            <person name="Jia H.-J."/>
            <person name="Cai Q.-L."/>
            <person name="Wang Y."/>
            <person name="Zhao H.-B."/>
        </authorList>
    </citation>
    <scope>NUCLEOTIDE SEQUENCE</scope>
    <source>
        <tissue evidence="14">Leaves</tissue>
    </source>
</reference>
<dbReference type="GO" id="GO:0005737">
    <property type="term" value="C:cytoplasm"/>
    <property type="evidence" value="ECO:0007669"/>
    <property type="project" value="TreeGrafter"/>
</dbReference>
<feature type="region of interest" description="Disordered" evidence="12">
    <location>
        <begin position="124"/>
        <end position="163"/>
    </location>
</feature>
<keyword evidence="2" id="KW-0808">Transferase</keyword>
<dbReference type="EMBL" id="RXIC02000026">
    <property type="protein sequence ID" value="KAB1203068.1"/>
    <property type="molecule type" value="Genomic_DNA"/>
</dbReference>
<dbReference type="SUPFAM" id="SSF56112">
    <property type="entry name" value="Protein kinase-like (PK-like)"/>
    <property type="match status" value="1"/>
</dbReference>
<dbReference type="EMBL" id="RXIC02000026">
    <property type="protein sequence ID" value="KAB1203067.1"/>
    <property type="molecule type" value="Genomic_DNA"/>
</dbReference>
<comment type="caution">
    <text evidence="14">The sequence shown here is derived from an EMBL/GenBank/DDBJ whole genome shotgun (WGS) entry which is preliminary data.</text>
</comment>
<evidence type="ECO:0000259" key="13">
    <source>
        <dbReference type="PROSITE" id="PS50011"/>
    </source>
</evidence>